<name>A0ABP6TJE3_9ACTN</name>
<protein>
    <submittedName>
        <fullName evidence="2">Uncharacterized protein</fullName>
    </submittedName>
</protein>
<dbReference type="Proteomes" id="UP001501455">
    <property type="component" value="Unassembled WGS sequence"/>
</dbReference>
<dbReference type="EMBL" id="BAAAXF010000018">
    <property type="protein sequence ID" value="GAA3494719.1"/>
    <property type="molecule type" value="Genomic_DNA"/>
</dbReference>
<evidence type="ECO:0000313" key="2">
    <source>
        <dbReference type="EMBL" id="GAA3494719.1"/>
    </source>
</evidence>
<evidence type="ECO:0000256" key="1">
    <source>
        <dbReference type="SAM" id="MobiDB-lite"/>
    </source>
</evidence>
<accession>A0ABP6TJE3</accession>
<reference evidence="3" key="1">
    <citation type="journal article" date="2019" name="Int. J. Syst. Evol. Microbiol.">
        <title>The Global Catalogue of Microorganisms (GCM) 10K type strain sequencing project: providing services to taxonomists for standard genome sequencing and annotation.</title>
        <authorList>
            <consortium name="The Broad Institute Genomics Platform"/>
            <consortium name="The Broad Institute Genome Sequencing Center for Infectious Disease"/>
            <person name="Wu L."/>
            <person name="Ma J."/>
        </authorList>
    </citation>
    <scope>NUCLEOTIDE SEQUENCE [LARGE SCALE GENOMIC DNA]</scope>
    <source>
        <strain evidence="3">JCM 4816</strain>
    </source>
</reference>
<sequence>MRGGAVRGGAVRGGAVRGGVCRAVLDVCGSGVQDGRGFSVGRDRSAEADGVGPGVSPSGATNAHTAMPPRTSTAAPPAIHGARRRGRR</sequence>
<proteinExistence type="predicted"/>
<comment type="caution">
    <text evidence="2">The sequence shown here is derived from an EMBL/GenBank/DDBJ whole genome shotgun (WGS) entry which is preliminary data.</text>
</comment>
<keyword evidence="3" id="KW-1185">Reference proteome</keyword>
<feature type="compositionally biased region" description="Polar residues" evidence="1">
    <location>
        <begin position="58"/>
        <end position="74"/>
    </location>
</feature>
<gene>
    <name evidence="2" type="ORF">GCM10019016_018190</name>
</gene>
<evidence type="ECO:0000313" key="3">
    <source>
        <dbReference type="Proteomes" id="UP001501455"/>
    </source>
</evidence>
<feature type="region of interest" description="Disordered" evidence="1">
    <location>
        <begin position="34"/>
        <end position="88"/>
    </location>
</feature>
<organism evidence="2 3">
    <name type="scientific">Streptomyces prasinosporus</name>
    <dbReference type="NCBI Taxonomy" id="68256"/>
    <lineage>
        <taxon>Bacteria</taxon>
        <taxon>Bacillati</taxon>
        <taxon>Actinomycetota</taxon>
        <taxon>Actinomycetes</taxon>
        <taxon>Kitasatosporales</taxon>
        <taxon>Streptomycetaceae</taxon>
        <taxon>Streptomyces</taxon>
        <taxon>Streptomyces albogriseolus group</taxon>
    </lineage>
</organism>